<dbReference type="InterPro" id="IPR021799">
    <property type="entry name" value="PIN-like_prokaryotic"/>
</dbReference>
<dbReference type="AlphaFoldDB" id="A0A2K8Z6G3"/>
<dbReference type="RefSeq" id="WP_100991969.1">
    <property type="nucleotide sequence ID" value="NZ_CP025096.1"/>
</dbReference>
<evidence type="ECO:0000313" key="1">
    <source>
        <dbReference type="EMBL" id="AUD05409.1"/>
    </source>
</evidence>
<dbReference type="Pfam" id="PF11848">
    <property type="entry name" value="DUF3368"/>
    <property type="match status" value="1"/>
</dbReference>
<organism evidence="1 2">
    <name type="scientific">Spirosoma pollinicola</name>
    <dbReference type="NCBI Taxonomy" id="2057025"/>
    <lineage>
        <taxon>Bacteria</taxon>
        <taxon>Pseudomonadati</taxon>
        <taxon>Bacteroidota</taxon>
        <taxon>Cytophagia</taxon>
        <taxon>Cytophagales</taxon>
        <taxon>Cytophagaceae</taxon>
        <taxon>Spirosoma</taxon>
    </lineage>
</organism>
<protein>
    <submittedName>
        <fullName evidence="1">Uncharacterized protein</fullName>
    </submittedName>
</protein>
<dbReference type="OrthoDB" id="9810852at2"/>
<proteinExistence type="predicted"/>
<accession>A0A2K8Z6G3</accession>
<keyword evidence="2" id="KW-1185">Reference proteome</keyword>
<sequence>MTTPVTIHDATIFSDLVQTELVNMPFDLDIVYQTTQSVFDELTLKEQRLFNSYLDTGQLLIRSISAEGIDALAQQLASDSQLCYQDLSAIRLAYESQSLLLTHIKLVRAKAKQQGLSVFTILWILDELYKYERITKALAHDCLSRLMKANRRFPDGECHNRLKTWSLRSTVS</sequence>
<evidence type="ECO:0000313" key="2">
    <source>
        <dbReference type="Proteomes" id="UP000232883"/>
    </source>
</evidence>
<reference evidence="1 2" key="1">
    <citation type="submission" date="2017-11" db="EMBL/GenBank/DDBJ databases">
        <title>Taxonomic description and genome sequences of Spirosoma HA7 sp. nov., isolated from pollen microhabitat of Corylus avellana.</title>
        <authorList>
            <person name="Ambika Manirajan B."/>
            <person name="Suarez C."/>
            <person name="Ratering S."/>
            <person name="Geissler-Plaum R."/>
            <person name="Cardinale M."/>
            <person name="Sylvia S."/>
        </authorList>
    </citation>
    <scope>NUCLEOTIDE SEQUENCE [LARGE SCALE GENOMIC DNA]</scope>
    <source>
        <strain evidence="1 2">HA7</strain>
    </source>
</reference>
<dbReference type="Gene3D" id="3.40.50.1010">
    <property type="entry name" value="5'-nuclease"/>
    <property type="match status" value="1"/>
</dbReference>
<name>A0A2K8Z6G3_9BACT</name>
<dbReference type="EMBL" id="CP025096">
    <property type="protein sequence ID" value="AUD05409.1"/>
    <property type="molecule type" value="Genomic_DNA"/>
</dbReference>
<dbReference type="KEGG" id="spir:CWM47_28310"/>
<gene>
    <name evidence="1" type="ORF">CWM47_28310</name>
</gene>
<dbReference type="Proteomes" id="UP000232883">
    <property type="component" value="Chromosome"/>
</dbReference>